<reference evidence="2 3" key="1">
    <citation type="submission" date="2019-05" db="EMBL/GenBank/DDBJ databases">
        <title>Emergence of the Ug99 lineage of the wheat stem rust pathogen through somatic hybridization.</title>
        <authorList>
            <person name="Li F."/>
            <person name="Upadhyaya N.M."/>
            <person name="Sperschneider J."/>
            <person name="Matny O."/>
            <person name="Nguyen-Phuc H."/>
            <person name="Mago R."/>
            <person name="Raley C."/>
            <person name="Miller M.E."/>
            <person name="Silverstein K.A.T."/>
            <person name="Henningsen E."/>
            <person name="Hirsch C.D."/>
            <person name="Visser B."/>
            <person name="Pretorius Z.A."/>
            <person name="Steffenson B.J."/>
            <person name="Schwessinger B."/>
            <person name="Dodds P.N."/>
            <person name="Figueroa M."/>
        </authorList>
    </citation>
    <scope>NUCLEOTIDE SEQUENCE [LARGE SCALE GENOMIC DNA]</scope>
    <source>
        <strain evidence="2 3">Ug99</strain>
    </source>
</reference>
<sequence length="311" mass="33391">MGGDNPPRISAIPWRIPARASGYPPAGADSAADGRFSAQTWRISGYPKGYPVPREAIPPGGIPPGELVYIPAHREESLPTSWCTYQLVGRDSFRRAGTQSSSSGGVPPGELVYIPARREESFRRADMYTSSSGGIPPDELVCIPARREEPLPTSWMYTSSTGGIPPDELDVHQLDGRDSSRRAGTQSSSSGGIPPGELVCIPARRKESLPTSWCTYQLVGRDSSRRAGMYTSSPGGIPPDERGADIRGYPRGYPPAPAGIRQRMRMRNSTKNVSCERISASERISGCGAPISTHDPSGLRLASGRPDPFTP</sequence>
<organism evidence="2 3">
    <name type="scientific">Puccinia graminis f. sp. tritici</name>
    <dbReference type="NCBI Taxonomy" id="56615"/>
    <lineage>
        <taxon>Eukaryota</taxon>
        <taxon>Fungi</taxon>
        <taxon>Dikarya</taxon>
        <taxon>Basidiomycota</taxon>
        <taxon>Pucciniomycotina</taxon>
        <taxon>Pucciniomycetes</taxon>
        <taxon>Pucciniales</taxon>
        <taxon>Pucciniaceae</taxon>
        <taxon>Puccinia</taxon>
    </lineage>
</organism>
<feature type="compositionally biased region" description="Basic and acidic residues" evidence="1">
    <location>
        <begin position="169"/>
        <end position="181"/>
    </location>
</feature>
<feature type="compositionally biased region" description="Low complexity" evidence="1">
    <location>
        <begin position="182"/>
        <end position="192"/>
    </location>
</feature>
<evidence type="ECO:0000313" key="3">
    <source>
        <dbReference type="Proteomes" id="UP000325313"/>
    </source>
</evidence>
<comment type="caution">
    <text evidence="2">The sequence shown here is derived from an EMBL/GenBank/DDBJ whole genome shotgun (WGS) entry which is preliminary data.</text>
</comment>
<protein>
    <submittedName>
        <fullName evidence="2">Uncharacterized protein</fullName>
    </submittedName>
</protein>
<feature type="region of interest" description="Disordered" evidence="1">
    <location>
        <begin position="285"/>
        <end position="311"/>
    </location>
</feature>
<gene>
    <name evidence="2" type="ORF">PGTUg99_008512</name>
</gene>
<evidence type="ECO:0000256" key="1">
    <source>
        <dbReference type="SAM" id="MobiDB-lite"/>
    </source>
</evidence>
<dbReference type="EMBL" id="VDEP01000116">
    <property type="protein sequence ID" value="KAA1129941.1"/>
    <property type="molecule type" value="Genomic_DNA"/>
</dbReference>
<dbReference type="AlphaFoldDB" id="A0A5B0RVF0"/>
<dbReference type="Proteomes" id="UP000325313">
    <property type="component" value="Unassembled WGS sequence"/>
</dbReference>
<accession>A0A5B0RVF0</accession>
<name>A0A5B0RVF0_PUCGR</name>
<feature type="region of interest" description="Disordered" evidence="1">
    <location>
        <begin position="225"/>
        <end position="251"/>
    </location>
</feature>
<feature type="region of interest" description="Disordered" evidence="1">
    <location>
        <begin position="160"/>
        <end position="198"/>
    </location>
</feature>
<evidence type="ECO:0000313" key="2">
    <source>
        <dbReference type="EMBL" id="KAA1129941.1"/>
    </source>
</evidence>
<proteinExistence type="predicted"/>